<reference evidence="2" key="1">
    <citation type="submission" date="2015-02" db="EMBL/GenBank/DDBJ databases">
        <title>Genome sequencing for Strongylocentrotus purpuratus.</title>
        <authorList>
            <person name="Murali S."/>
            <person name="Liu Y."/>
            <person name="Vee V."/>
            <person name="English A."/>
            <person name="Wang M."/>
            <person name="Skinner E."/>
            <person name="Han Y."/>
            <person name="Muzny D.M."/>
            <person name="Worley K.C."/>
            <person name="Gibbs R.A."/>
        </authorList>
    </citation>
    <scope>NUCLEOTIDE SEQUENCE</scope>
</reference>
<dbReference type="KEGG" id="spu:115925349"/>
<dbReference type="GeneID" id="115925349"/>
<dbReference type="RefSeq" id="XP_030844877.1">
    <property type="nucleotide sequence ID" value="XM_030989017.1"/>
</dbReference>
<evidence type="ECO:0000313" key="2">
    <source>
        <dbReference type="Proteomes" id="UP000007110"/>
    </source>
</evidence>
<dbReference type="InParanoid" id="A0A7M7P231"/>
<protein>
    <submittedName>
        <fullName evidence="1">Uncharacterized protein</fullName>
    </submittedName>
</protein>
<evidence type="ECO:0000313" key="1">
    <source>
        <dbReference type="EnsemblMetazoa" id="XP_030844877"/>
    </source>
</evidence>
<accession>A0A7M7P231</accession>
<dbReference type="EnsemblMetazoa" id="XM_030989017">
    <property type="protein sequence ID" value="XP_030844877"/>
    <property type="gene ID" value="LOC115925349"/>
</dbReference>
<dbReference type="AlphaFoldDB" id="A0A7M7P231"/>
<dbReference type="Proteomes" id="UP000007110">
    <property type="component" value="Unassembled WGS sequence"/>
</dbReference>
<organism evidence="1 2">
    <name type="scientific">Strongylocentrotus purpuratus</name>
    <name type="common">Purple sea urchin</name>
    <dbReference type="NCBI Taxonomy" id="7668"/>
    <lineage>
        <taxon>Eukaryota</taxon>
        <taxon>Metazoa</taxon>
        <taxon>Echinodermata</taxon>
        <taxon>Eleutherozoa</taxon>
        <taxon>Echinozoa</taxon>
        <taxon>Echinoidea</taxon>
        <taxon>Euechinoidea</taxon>
        <taxon>Echinacea</taxon>
        <taxon>Camarodonta</taxon>
        <taxon>Echinidea</taxon>
        <taxon>Strongylocentrotidae</taxon>
        <taxon>Strongylocentrotus</taxon>
    </lineage>
</organism>
<sequence>MTSMKLNVVTGDIVNQEDAEKEMNEHINTLSEELGKNHFDLFCEAIGFDLEHAKNLLDLNKFDYSVTYEQLLSKWKSGKTLEDMKDVYKLLEKSEIIFKAKIKKSAQK</sequence>
<keyword evidence="2" id="KW-1185">Reference proteome</keyword>
<proteinExistence type="predicted"/>
<name>A0A7M7P231_STRPU</name>
<reference evidence="1" key="2">
    <citation type="submission" date="2021-01" db="UniProtKB">
        <authorList>
            <consortium name="EnsemblMetazoa"/>
        </authorList>
    </citation>
    <scope>IDENTIFICATION</scope>
</reference>